<dbReference type="GO" id="GO:0003729">
    <property type="term" value="F:mRNA binding"/>
    <property type="evidence" value="ECO:0007669"/>
    <property type="project" value="UniProtKB-ARBA"/>
</dbReference>
<keyword evidence="2 5" id="KW-0863">Zinc-finger</keyword>
<dbReference type="Gene3D" id="2.30.30.1190">
    <property type="match status" value="1"/>
</dbReference>
<evidence type="ECO:0000313" key="8">
    <source>
        <dbReference type="EMBL" id="KAK1431118.1"/>
    </source>
</evidence>
<dbReference type="Gene3D" id="4.10.1000.10">
    <property type="entry name" value="Zinc finger, CCCH-type"/>
    <property type="match status" value="2"/>
</dbReference>
<keyword evidence="4" id="KW-0238">DNA-binding</keyword>
<keyword evidence="3 5" id="KW-0862">Zinc</keyword>
<dbReference type="InterPro" id="IPR000571">
    <property type="entry name" value="Znf_CCCH"/>
</dbReference>
<feature type="zinc finger region" description="C3H1-type" evidence="5">
    <location>
        <begin position="49"/>
        <end position="77"/>
    </location>
</feature>
<evidence type="ECO:0000256" key="1">
    <source>
        <dbReference type="ARBA" id="ARBA00022723"/>
    </source>
</evidence>
<feature type="domain" description="C3H1-type" evidence="7">
    <location>
        <begin position="300"/>
        <end position="328"/>
    </location>
</feature>
<keyword evidence="9" id="KW-1185">Reference proteome</keyword>
<dbReference type="InterPro" id="IPR050974">
    <property type="entry name" value="Plant_ZF_CCCH"/>
</dbReference>
<dbReference type="GO" id="GO:0008270">
    <property type="term" value="F:zinc ion binding"/>
    <property type="evidence" value="ECO:0007669"/>
    <property type="project" value="UniProtKB-KW"/>
</dbReference>
<feature type="zinc finger region" description="C3H1-type" evidence="5">
    <location>
        <begin position="300"/>
        <end position="328"/>
    </location>
</feature>
<feature type="zinc finger region" description="C3H1-type" evidence="5">
    <location>
        <begin position="254"/>
        <end position="282"/>
    </location>
</feature>
<dbReference type="PANTHER" id="PTHR12506">
    <property type="entry name" value="PROTEIN PHOSPHATASE RELATED"/>
    <property type="match status" value="1"/>
</dbReference>
<dbReference type="SMART" id="SM00356">
    <property type="entry name" value="ZnF_C3H1"/>
    <property type="match status" value="5"/>
</dbReference>
<reference evidence="8" key="1">
    <citation type="journal article" date="2023" name="bioRxiv">
        <title>Improved chromosome-level genome assembly for marigold (Tagetes erecta).</title>
        <authorList>
            <person name="Jiang F."/>
            <person name="Yuan L."/>
            <person name="Wang S."/>
            <person name="Wang H."/>
            <person name="Xu D."/>
            <person name="Wang A."/>
            <person name="Fan W."/>
        </authorList>
    </citation>
    <scope>NUCLEOTIDE SEQUENCE</scope>
    <source>
        <strain evidence="8">WSJ</strain>
        <tissue evidence="8">Leaf</tissue>
    </source>
</reference>
<feature type="domain" description="C3H1-type" evidence="7">
    <location>
        <begin position="91"/>
        <end position="119"/>
    </location>
</feature>
<sequence length="416" mass="45084">MPDNRRVQRNGGIASNPSVNNISDAIRRLRIQTDVKEDGGGLVAGYPDRPGEPDCIYYIRTGMCGYGNSCRFNHPTNIGQTNQHGGELPERVGEPDCVYFLKTGTCKYGSTCKYNHPRDRHGAGPVVLNMVGLPMRQEEKSCPHYIRTGSCKFGVSCKFNHPQPSVNVGGVPYASTHVASSGASAWSLPRATYVPDPQTYLPVILPPSQGAGPTQGWSTYVGSLSPVTSNSIFGGSGSIDQAYTLASASHLPERPGEPECRYFMNTGNCKYGSDCKYHHPKEKIAQMAASSLGPLGLPLRPGQAVCSFYSLYGICKFGPTCKYDHPLVGYSYNYGMSLPSMSIIDPSVFPYGEIHTHHSSVSSPSKSLRNAGGSKTPGEDSHSRSRSPSPQHEHEYDHDQGQDHENSSTHPHSESI</sequence>
<comment type="caution">
    <text evidence="8">The sequence shown here is derived from an EMBL/GenBank/DDBJ whole genome shotgun (WGS) entry which is preliminary data.</text>
</comment>
<feature type="domain" description="C3H1-type" evidence="7">
    <location>
        <begin position="49"/>
        <end position="77"/>
    </location>
</feature>
<evidence type="ECO:0000256" key="2">
    <source>
        <dbReference type="ARBA" id="ARBA00022771"/>
    </source>
</evidence>
<feature type="compositionally biased region" description="Basic and acidic residues" evidence="6">
    <location>
        <begin position="391"/>
        <end position="416"/>
    </location>
</feature>
<keyword evidence="1 5" id="KW-0479">Metal-binding</keyword>
<dbReference type="PROSITE" id="PS50103">
    <property type="entry name" value="ZF_C3H1"/>
    <property type="match status" value="5"/>
</dbReference>
<feature type="domain" description="C3H1-type" evidence="7">
    <location>
        <begin position="254"/>
        <end position="282"/>
    </location>
</feature>
<evidence type="ECO:0000256" key="6">
    <source>
        <dbReference type="SAM" id="MobiDB-lite"/>
    </source>
</evidence>
<dbReference type="Pfam" id="PF00642">
    <property type="entry name" value="zf-CCCH"/>
    <property type="match status" value="5"/>
</dbReference>
<name>A0AAD8P2L4_TARER</name>
<dbReference type="SUPFAM" id="SSF90229">
    <property type="entry name" value="CCCH zinc finger"/>
    <property type="match status" value="5"/>
</dbReference>
<dbReference type="AlphaFoldDB" id="A0AAD8P2L4"/>
<feature type="domain" description="C3H1-type" evidence="7">
    <location>
        <begin position="136"/>
        <end position="164"/>
    </location>
</feature>
<evidence type="ECO:0000256" key="5">
    <source>
        <dbReference type="PROSITE-ProRule" id="PRU00723"/>
    </source>
</evidence>
<feature type="zinc finger region" description="C3H1-type" evidence="5">
    <location>
        <begin position="91"/>
        <end position="119"/>
    </location>
</feature>
<feature type="zinc finger region" description="C3H1-type" evidence="5">
    <location>
        <begin position="136"/>
        <end position="164"/>
    </location>
</feature>
<dbReference type="EMBL" id="JAUHHV010000003">
    <property type="protein sequence ID" value="KAK1431118.1"/>
    <property type="molecule type" value="Genomic_DNA"/>
</dbReference>
<organism evidence="8 9">
    <name type="scientific">Tagetes erecta</name>
    <name type="common">African marigold</name>
    <dbReference type="NCBI Taxonomy" id="13708"/>
    <lineage>
        <taxon>Eukaryota</taxon>
        <taxon>Viridiplantae</taxon>
        <taxon>Streptophyta</taxon>
        <taxon>Embryophyta</taxon>
        <taxon>Tracheophyta</taxon>
        <taxon>Spermatophyta</taxon>
        <taxon>Magnoliopsida</taxon>
        <taxon>eudicotyledons</taxon>
        <taxon>Gunneridae</taxon>
        <taxon>Pentapetalae</taxon>
        <taxon>asterids</taxon>
        <taxon>campanulids</taxon>
        <taxon>Asterales</taxon>
        <taxon>Asteraceae</taxon>
        <taxon>Asteroideae</taxon>
        <taxon>Heliantheae alliance</taxon>
        <taxon>Tageteae</taxon>
        <taxon>Tagetes</taxon>
    </lineage>
</organism>
<protein>
    <recommendedName>
        <fullName evidence="7">C3H1-type domain-containing protein</fullName>
    </recommendedName>
</protein>
<dbReference type="GO" id="GO:0003677">
    <property type="term" value="F:DNA binding"/>
    <property type="evidence" value="ECO:0007669"/>
    <property type="project" value="UniProtKB-KW"/>
</dbReference>
<feature type="region of interest" description="Disordered" evidence="6">
    <location>
        <begin position="356"/>
        <end position="416"/>
    </location>
</feature>
<proteinExistence type="predicted"/>
<dbReference type="Proteomes" id="UP001229421">
    <property type="component" value="Unassembled WGS sequence"/>
</dbReference>
<evidence type="ECO:0000256" key="4">
    <source>
        <dbReference type="ARBA" id="ARBA00023125"/>
    </source>
</evidence>
<evidence type="ECO:0000259" key="7">
    <source>
        <dbReference type="PROSITE" id="PS50103"/>
    </source>
</evidence>
<gene>
    <name evidence="8" type="ORF">QVD17_14363</name>
</gene>
<evidence type="ECO:0000256" key="3">
    <source>
        <dbReference type="ARBA" id="ARBA00022833"/>
    </source>
</evidence>
<dbReference type="InterPro" id="IPR036855">
    <property type="entry name" value="Znf_CCCH_sf"/>
</dbReference>
<dbReference type="PANTHER" id="PTHR12506:SF50">
    <property type="entry name" value="ZINC FINGER CCCH DOMAIN-CONTAINING PROTEIN 26"/>
    <property type="match status" value="1"/>
</dbReference>
<accession>A0AAD8P2L4</accession>
<evidence type="ECO:0000313" key="9">
    <source>
        <dbReference type="Proteomes" id="UP001229421"/>
    </source>
</evidence>